<evidence type="ECO:0000313" key="2">
    <source>
        <dbReference type="Proteomes" id="UP000239550"/>
    </source>
</evidence>
<gene>
    <name evidence="1" type="ORF">C6H66_23130</name>
</gene>
<protein>
    <submittedName>
        <fullName evidence="1">Uncharacterized protein</fullName>
    </submittedName>
</protein>
<accession>A0A2S8PUL9</accession>
<dbReference type="AlphaFoldDB" id="A0A2S8PUL9"/>
<dbReference type="RefSeq" id="WP_105396845.1">
    <property type="nucleotide sequence ID" value="NZ_CAWNTA010000156.1"/>
</dbReference>
<keyword evidence="2" id="KW-1185">Reference proteome</keyword>
<sequence length="90" mass="10712">MENKESLIKDAVNSLDDLMVFSRFINSSEDLYDDERYQKIWFELEIINSVALAEWEDQGRPSDWTKEWSIKFKEEATEVMASLINRIKEC</sequence>
<dbReference type="Proteomes" id="UP000239550">
    <property type="component" value="Unassembled WGS sequence"/>
</dbReference>
<dbReference type="EMBL" id="PUWT01000086">
    <property type="protein sequence ID" value="PQQ22537.1"/>
    <property type="molecule type" value="Genomic_DNA"/>
</dbReference>
<name>A0A2S8PUL9_9GAMM</name>
<evidence type="ECO:0000313" key="1">
    <source>
        <dbReference type="EMBL" id="PQQ22537.1"/>
    </source>
</evidence>
<organism evidence="1 2">
    <name type="scientific">Photorhabdus hindustanensis</name>
    <dbReference type="NCBI Taxonomy" id="2918802"/>
    <lineage>
        <taxon>Bacteria</taxon>
        <taxon>Pseudomonadati</taxon>
        <taxon>Pseudomonadota</taxon>
        <taxon>Gammaproteobacteria</taxon>
        <taxon>Enterobacterales</taxon>
        <taxon>Morganellaceae</taxon>
        <taxon>Photorhabdus</taxon>
    </lineage>
</organism>
<comment type="caution">
    <text evidence="1">The sequence shown here is derived from an EMBL/GenBank/DDBJ whole genome shotgun (WGS) entry which is preliminary data.</text>
</comment>
<proteinExistence type="predicted"/>
<reference evidence="1 2" key="1">
    <citation type="submission" date="2018-02" db="EMBL/GenBank/DDBJ databases">
        <title>Five New Genomes of Indian Photorhabdus Isolates TSA.</title>
        <authorList>
            <person name="Dubay B."/>
            <person name="Somvanshi V.S."/>
        </authorList>
    </citation>
    <scope>NUCLEOTIDE SEQUENCE [LARGE SCALE GENOMIC DNA]</scope>
    <source>
        <strain evidence="1 2">H1</strain>
    </source>
</reference>